<dbReference type="RefSeq" id="WP_090752480.1">
    <property type="nucleotide sequence ID" value="NZ_FNGE01000002.1"/>
</dbReference>
<keyword evidence="1" id="KW-1133">Transmembrane helix</keyword>
<evidence type="ECO:0000313" key="2">
    <source>
        <dbReference type="EMBL" id="SDK66252.1"/>
    </source>
</evidence>
<dbReference type="Proteomes" id="UP000199555">
    <property type="component" value="Unassembled WGS sequence"/>
</dbReference>
<sequence>MNRVSSRQWIGRVLIFARPLLAGLGRAGAWSVGLFALLAVFGLVLAAPGETWRSPFHLAGATALATLTCVALYLGAAALTRSLGWSGNWGGLGPLALSGAGAVMAGTDWFPIGGGRDG</sequence>
<keyword evidence="1" id="KW-0812">Transmembrane</keyword>
<feature type="transmembrane region" description="Helical" evidence="1">
    <location>
        <begin position="58"/>
        <end position="79"/>
    </location>
</feature>
<dbReference type="OrthoDB" id="9900845at2"/>
<dbReference type="STRING" id="525640.SAMN04487971_102178"/>
<evidence type="ECO:0000313" key="3">
    <source>
        <dbReference type="Proteomes" id="UP000199555"/>
    </source>
</evidence>
<reference evidence="3" key="1">
    <citation type="submission" date="2016-10" db="EMBL/GenBank/DDBJ databases">
        <authorList>
            <person name="Varghese N."/>
            <person name="Submissions S."/>
        </authorList>
    </citation>
    <scope>NUCLEOTIDE SEQUENCE [LARGE SCALE GENOMIC DNA]</scope>
    <source>
        <strain evidence="3">CGMCC 1.7655</strain>
    </source>
</reference>
<protein>
    <submittedName>
        <fullName evidence="2">Uncharacterized protein</fullName>
    </submittedName>
</protein>
<feature type="transmembrane region" description="Helical" evidence="1">
    <location>
        <begin position="20"/>
        <end position="46"/>
    </location>
</feature>
<evidence type="ECO:0000256" key="1">
    <source>
        <dbReference type="SAM" id="Phobius"/>
    </source>
</evidence>
<dbReference type="AlphaFoldDB" id="A0A1G9DQU3"/>
<gene>
    <name evidence="2" type="ORF">SAMN04487971_102178</name>
</gene>
<name>A0A1G9DQU3_9RHOB</name>
<accession>A0A1G9DQU3</accession>
<keyword evidence="1" id="KW-0472">Membrane</keyword>
<proteinExistence type="predicted"/>
<keyword evidence="3" id="KW-1185">Reference proteome</keyword>
<organism evidence="2 3">
    <name type="scientific">Paracoccus chinensis</name>
    <dbReference type="NCBI Taxonomy" id="525640"/>
    <lineage>
        <taxon>Bacteria</taxon>
        <taxon>Pseudomonadati</taxon>
        <taxon>Pseudomonadota</taxon>
        <taxon>Alphaproteobacteria</taxon>
        <taxon>Rhodobacterales</taxon>
        <taxon>Paracoccaceae</taxon>
        <taxon>Paracoccus</taxon>
    </lineage>
</organism>
<dbReference type="EMBL" id="FNGE01000002">
    <property type="protein sequence ID" value="SDK66252.1"/>
    <property type="molecule type" value="Genomic_DNA"/>
</dbReference>